<comment type="subcellular location">
    <subcellularLocation>
        <location evidence="1">Cell membrane</location>
        <topology evidence="1">Multi-pass membrane protein</topology>
    </subcellularLocation>
</comment>
<keyword evidence="3" id="KW-1003">Cell membrane</keyword>
<keyword evidence="11" id="KW-1185">Reference proteome</keyword>
<evidence type="ECO:0000256" key="6">
    <source>
        <dbReference type="ARBA" id="ARBA00023136"/>
    </source>
</evidence>
<dbReference type="PROSITE" id="PS50850">
    <property type="entry name" value="MFS"/>
    <property type="match status" value="1"/>
</dbReference>
<evidence type="ECO:0000313" key="10">
    <source>
        <dbReference type="EMBL" id="GAA5199406.1"/>
    </source>
</evidence>
<evidence type="ECO:0000256" key="2">
    <source>
        <dbReference type="ARBA" id="ARBA00022448"/>
    </source>
</evidence>
<feature type="domain" description="Major facilitator superfamily (MFS) profile" evidence="9">
    <location>
        <begin position="44"/>
        <end position="533"/>
    </location>
</feature>
<organism evidence="10 11">
    <name type="scientific">Rugosimonospora acidiphila</name>
    <dbReference type="NCBI Taxonomy" id="556531"/>
    <lineage>
        <taxon>Bacteria</taxon>
        <taxon>Bacillati</taxon>
        <taxon>Actinomycetota</taxon>
        <taxon>Actinomycetes</taxon>
        <taxon>Micromonosporales</taxon>
        <taxon>Micromonosporaceae</taxon>
        <taxon>Rugosimonospora</taxon>
    </lineage>
</organism>
<feature type="transmembrane region" description="Helical" evidence="8">
    <location>
        <begin position="198"/>
        <end position="219"/>
    </location>
</feature>
<evidence type="ECO:0000256" key="7">
    <source>
        <dbReference type="SAM" id="MobiDB-lite"/>
    </source>
</evidence>
<keyword evidence="2" id="KW-0813">Transport</keyword>
<feature type="transmembrane region" description="Helical" evidence="8">
    <location>
        <begin position="358"/>
        <end position="378"/>
    </location>
</feature>
<feature type="transmembrane region" description="Helical" evidence="8">
    <location>
        <begin position="42"/>
        <end position="66"/>
    </location>
</feature>
<dbReference type="InterPro" id="IPR020846">
    <property type="entry name" value="MFS_dom"/>
</dbReference>
<dbReference type="CDD" id="cd17321">
    <property type="entry name" value="MFS_MMR_MDR_like"/>
    <property type="match status" value="1"/>
</dbReference>
<evidence type="ECO:0000256" key="1">
    <source>
        <dbReference type="ARBA" id="ARBA00004651"/>
    </source>
</evidence>
<evidence type="ECO:0000259" key="9">
    <source>
        <dbReference type="PROSITE" id="PS50850"/>
    </source>
</evidence>
<sequence length="547" mass="56204">MATDPSPAGGAGGSAGGGADGEAPLAAPAPANGPAAYPGNRWWTLVAVCLGTFMLLLDITVINVALPDIQTALGSSFSGLQWVVDAYALTLAALLLPAGSLADLYGRRLLYVVGLSVFTIASLLCGVAVSTLMLQLSRGFQGIGGAVMFSVSLALLADAFRGKDRGIAFSIWGAITGLAVAIGPLLGGALTSGLSWRWIFFINLPIGIVAVALTFLRVSESRVAHARRPDLPGFIVFTLALSSLVYALIQSNESSFTDARVLGCLAGTAVLLVVFIALESRVRHPMFDLKLFRLPTFSGGAVAALGISASIFSILLYLVLYLQDVLGYNAFGTGLRLLIISAGIMATTPISGRLSAHIPVRLLIGPGLLIIGIGLLLMRGLNAGSSWTHLIPGMILTGCGTGLVNPPLASTAVGVVTPERAGMASGINSTFRQVGIATGIALLGTLFTGKVTSDVTAQVRGVPSLAGRGPQIAASVQAGNSQRAVAQVPPADRGTVEHIIRGSFTAGLDRILLIAAIIALGAAVIAFFTIRSKDFATQRQQHPGAGH</sequence>
<feature type="compositionally biased region" description="Gly residues" evidence="7">
    <location>
        <begin position="9"/>
        <end position="20"/>
    </location>
</feature>
<accession>A0ABP9SQM6</accession>
<keyword evidence="4 8" id="KW-0812">Transmembrane</keyword>
<evidence type="ECO:0000313" key="11">
    <source>
        <dbReference type="Proteomes" id="UP001501570"/>
    </source>
</evidence>
<dbReference type="Pfam" id="PF07690">
    <property type="entry name" value="MFS_1"/>
    <property type="match status" value="1"/>
</dbReference>
<dbReference type="InterPro" id="IPR011701">
    <property type="entry name" value="MFS"/>
</dbReference>
<evidence type="ECO:0000256" key="5">
    <source>
        <dbReference type="ARBA" id="ARBA00022989"/>
    </source>
</evidence>
<dbReference type="PANTHER" id="PTHR42718:SF49">
    <property type="entry name" value="EXPORT PROTEIN"/>
    <property type="match status" value="1"/>
</dbReference>
<dbReference type="InterPro" id="IPR004638">
    <property type="entry name" value="EmrB-like"/>
</dbReference>
<comment type="caution">
    <text evidence="10">The sequence shown here is derived from an EMBL/GenBank/DDBJ whole genome shotgun (WGS) entry which is preliminary data.</text>
</comment>
<dbReference type="InterPro" id="IPR036259">
    <property type="entry name" value="MFS_trans_sf"/>
</dbReference>
<feature type="transmembrane region" description="Helical" evidence="8">
    <location>
        <begin position="299"/>
        <end position="320"/>
    </location>
</feature>
<evidence type="ECO:0000256" key="3">
    <source>
        <dbReference type="ARBA" id="ARBA00022475"/>
    </source>
</evidence>
<dbReference type="Gene3D" id="1.20.1250.20">
    <property type="entry name" value="MFS general substrate transporter like domains"/>
    <property type="match status" value="1"/>
</dbReference>
<keyword evidence="6 8" id="KW-0472">Membrane</keyword>
<gene>
    <name evidence="10" type="ORF">GCM10023322_74980</name>
</gene>
<feature type="transmembrane region" description="Helical" evidence="8">
    <location>
        <begin position="231"/>
        <end position="249"/>
    </location>
</feature>
<dbReference type="PRINTS" id="PR01036">
    <property type="entry name" value="TCRTETB"/>
</dbReference>
<feature type="transmembrane region" description="Helical" evidence="8">
    <location>
        <begin position="86"/>
        <end position="102"/>
    </location>
</feature>
<reference evidence="11" key="1">
    <citation type="journal article" date="2019" name="Int. J. Syst. Evol. Microbiol.">
        <title>The Global Catalogue of Microorganisms (GCM) 10K type strain sequencing project: providing services to taxonomists for standard genome sequencing and annotation.</title>
        <authorList>
            <consortium name="The Broad Institute Genomics Platform"/>
            <consortium name="The Broad Institute Genome Sequencing Center for Infectious Disease"/>
            <person name="Wu L."/>
            <person name="Ma J."/>
        </authorList>
    </citation>
    <scope>NUCLEOTIDE SEQUENCE [LARGE SCALE GENOMIC DNA]</scope>
    <source>
        <strain evidence="11">JCM 18304</strain>
    </source>
</reference>
<name>A0ABP9SQM6_9ACTN</name>
<keyword evidence="5 8" id="KW-1133">Transmembrane helix</keyword>
<dbReference type="SUPFAM" id="SSF103473">
    <property type="entry name" value="MFS general substrate transporter"/>
    <property type="match status" value="1"/>
</dbReference>
<dbReference type="RefSeq" id="WP_345637968.1">
    <property type="nucleotide sequence ID" value="NZ_BAABJQ010000037.1"/>
</dbReference>
<proteinExistence type="predicted"/>
<feature type="transmembrane region" description="Helical" evidence="8">
    <location>
        <begin position="109"/>
        <end position="134"/>
    </location>
</feature>
<dbReference type="PANTHER" id="PTHR42718">
    <property type="entry name" value="MAJOR FACILITATOR SUPERFAMILY MULTIDRUG TRANSPORTER MFSC"/>
    <property type="match status" value="1"/>
</dbReference>
<feature type="transmembrane region" description="Helical" evidence="8">
    <location>
        <begin position="511"/>
        <end position="530"/>
    </location>
</feature>
<feature type="transmembrane region" description="Helical" evidence="8">
    <location>
        <begin position="167"/>
        <end position="186"/>
    </location>
</feature>
<dbReference type="Gene3D" id="1.20.1720.10">
    <property type="entry name" value="Multidrug resistance protein D"/>
    <property type="match status" value="1"/>
</dbReference>
<feature type="region of interest" description="Disordered" evidence="7">
    <location>
        <begin position="1"/>
        <end position="20"/>
    </location>
</feature>
<feature type="transmembrane region" description="Helical" evidence="8">
    <location>
        <begin position="326"/>
        <end position="346"/>
    </location>
</feature>
<dbReference type="NCBIfam" id="TIGR00711">
    <property type="entry name" value="efflux_EmrB"/>
    <property type="match status" value="1"/>
</dbReference>
<evidence type="ECO:0000256" key="8">
    <source>
        <dbReference type="SAM" id="Phobius"/>
    </source>
</evidence>
<protein>
    <submittedName>
        <fullName evidence="10">MFS transporter</fullName>
    </submittedName>
</protein>
<evidence type="ECO:0000256" key="4">
    <source>
        <dbReference type="ARBA" id="ARBA00022692"/>
    </source>
</evidence>
<dbReference type="Proteomes" id="UP001501570">
    <property type="component" value="Unassembled WGS sequence"/>
</dbReference>
<feature type="transmembrane region" description="Helical" evidence="8">
    <location>
        <begin position="140"/>
        <end position="160"/>
    </location>
</feature>
<dbReference type="EMBL" id="BAABJQ010000037">
    <property type="protein sequence ID" value="GAA5199406.1"/>
    <property type="molecule type" value="Genomic_DNA"/>
</dbReference>
<feature type="transmembrane region" description="Helical" evidence="8">
    <location>
        <begin position="261"/>
        <end position="278"/>
    </location>
</feature>